<gene>
    <name evidence="20" type="ORF">JKG68_00080</name>
</gene>
<comment type="pathway">
    <text evidence="4">Lipid metabolism.</text>
</comment>
<evidence type="ECO:0000256" key="16">
    <source>
        <dbReference type="ARBA" id="ARBA00023209"/>
    </source>
</evidence>
<keyword evidence="12 18" id="KW-0548">Nucleotidyltransferase</keyword>
<organism evidence="20 21">
    <name type="scientific">Microvirga aerilata</name>
    <dbReference type="NCBI Taxonomy" id="670292"/>
    <lineage>
        <taxon>Bacteria</taxon>
        <taxon>Pseudomonadati</taxon>
        <taxon>Pseudomonadota</taxon>
        <taxon>Alphaproteobacteria</taxon>
        <taxon>Hyphomicrobiales</taxon>
        <taxon>Methylobacteriaceae</taxon>
        <taxon>Microvirga</taxon>
    </lineage>
</organism>
<evidence type="ECO:0000256" key="5">
    <source>
        <dbReference type="ARBA" id="ARBA00010185"/>
    </source>
</evidence>
<dbReference type="AlphaFoldDB" id="A0A937CZW3"/>
<evidence type="ECO:0000313" key="21">
    <source>
        <dbReference type="Proteomes" id="UP000605848"/>
    </source>
</evidence>
<sequence length="285" mass="29330">MVADEGSSLPSNSKSAPSKELTTRVLSALAMAAVALLTAYQGGWAFALFWLAAGIAIMVEWTDMIGVAPRRPVQGLLGLGLAALMVPLLTDAGFGPWATAGVVLAAGGSLLARGTSSKLWTASGFVYAALIVLIPPIVRAHPDLGILGLLWMFAVVWATDVAAYFTGRALGGPKLCPAISPKKTWSGFMGGVFAATLSGLLVAWSGQRFGLSLPFGLFGTAVLSVVASVASQAGDLGESALKRHCDVKDSSHLIPGHGGVMDRLDGFWAVCLIMAVVLLTIPLAA</sequence>
<feature type="transmembrane region" description="Helical" evidence="19">
    <location>
        <begin position="73"/>
        <end position="89"/>
    </location>
</feature>
<evidence type="ECO:0000256" key="9">
    <source>
        <dbReference type="ARBA" id="ARBA00022516"/>
    </source>
</evidence>
<dbReference type="EMBL" id="JAEQMY010000001">
    <property type="protein sequence ID" value="MBL0402360.1"/>
    <property type="molecule type" value="Genomic_DNA"/>
</dbReference>
<feature type="transmembrane region" description="Helical" evidence="19">
    <location>
        <begin position="44"/>
        <end position="61"/>
    </location>
</feature>
<evidence type="ECO:0000256" key="14">
    <source>
        <dbReference type="ARBA" id="ARBA00023098"/>
    </source>
</evidence>
<keyword evidence="13 19" id="KW-1133">Transmembrane helix</keyword>
<accession>A0A937CZW3</accession>
<comment type="subcellular location">
    <subcellularLocation>
        <location evidence="2">Cell membrane</location>
        <topology evidence="2">Multi-pass membrane protein</topology>
    </subcellularLocation>
</comment>
<keyword evidence="21" id="KW-1185">Reference proteome</keyword>
<dbReference type="InterPro" id="IPR000374">
    <property type="entry name" value="PC_trans"/>
</dbReference>
<evidence type="ECO:0000256" key="1">
    <source>
        <dbReference type="ARBA" id="ARBA00001698"/>
    </source>
</evidence>
<dbReference type="EC" id="2.7.7.41" evidence="6 18"/>
<dbReference type="Proteomes" id="UP000605848">
    <property type="component" value="Unassembled WGS sequence"/>
</dbReference>
<evidence type="ECO:0000256" key="19">
    <source>
        <dbReference type="SAM" id="Phobius"/>
    </source>
</evidence>
<feature type="transmembrane region" description="Helical" evidence="19">
    <location>
        <begin position="185"/>
        <end position="205"/>
    </location>
</feature>
<dbReference type="GO" id="GO:0016024">
    <property type="term" value="P:CDP-diacylglycerol biosynthetic process"/>
    <property type="evidence" value="ECO:0007669"/>
    <property type="project" value="TreeGrafter"/>
</dbReference>
<evidence type="ECO:0000256" key="7">
    <source>
        <dbReference type="ARBA" id="ARBA00019373"/>
    </source>
</evidence>
<feature type="transmembrane region" description="Helical" evidence="19">
    <location>
        <begin position="119"/>
        <end position="138"/>
    </location>
</feature>
<keyword evidence="16" id="KW-0594">Phospholipid biosynthesis</keyword>
<protein>
    <recommendedName>
        <fullName evidence="7 18">Phosphatidate cytidylyltransferase</fullName>
        <ecNumber evidence="6 18">2.7.7.41</ecNumber>
    </recommendedName>
</protein>
<name>A0A937CZW3_9HYPH</name>
<dbReference type="GO" id="GO:0004605">
    <property type="term" value="F:phosphatidate cytidylyltransferase activity"/>
    <property type="evidence" value="ECO:0007669"/>
    <property type="project" value="UniProtKB-EC"/>
</dbReference>
<evidence type="ECO:0000256" key="4">
    <source>
        <dbReference type="ARBA" id="ARBA00005189"/>
    </source>
</evidence>
<dbReference type="GO" id="GO:0005886">
    <property type="term" value="C:plasma membrane"/>
    <property type="evidence" value="ECO:0007669"/>
    <property type="project" value="UniProtKB-SubCell"/>
</dbReference>
<evidence type="ECO:0000256" key="13">
    <source>
        <dbReference type="ARBA" id="ARBA00022989"/>
    </source>
</evidence>
<keyword evidence="14" id="KW-0443">Lipid metabolism</keyword>
<keyword evidence="11 18" id="KW-0812">Transmembrane</keyword>
<dbReference type="Pfam" id="PF01148">
    <property type="entry name" value="CTP_transf_1"/>
    <property type="match status" value="1"/>
</dbReference>
<comment type="similarity">
    <text evidence="5 18">Belongs to the CDS family.</text>
</comment>
<evidence type="ECO:0000256" key="3">
    <source>
        <dbReference type="ARBA" id="ARBA00005119"/>
    </source>
</evidence>
<evidence type="ECO:0000256" key="8">
    <source>
        <dbReference type="ARBA" id="ARBA00022475"/>
    </source>
</evidence>
<evidence type="ECO:0000256" key="17">
    <source>
        <dbReference type="ARBA" id="ARBA00023264"/>
    </source>
</evidence>
<evidence type="ECO:0000256" key="6">
    <source>
        <dbReference type="ARBA" id="ARBA00012487"/>
    </source>
</evidence>
<evidence type="ECO:0000256" key="15">
    <source>
        <dbReference type="ARBA" id="ARBA00023136"/>
    </source>
</evidence>
<feature type="transmembrane region" description="Helical" evidence="19">
    <location>
        <begin position="211"/>
        <end position="233"/>
    </location>
</feature>
<proteinExistence type="inferred from homology"/>
<feature type="transmembrane region" description="Helical" evidence="19">
    <location>
        <begin position="144"/>
        <end position="165"/>
    </location>
</feature>
<evidence type="ECO:0000256" key="11">
    <source>
        <dbReference type="ARBA" id="ARBA00022692"/>
    </source>
</evidence>
<evidence type="ECO:0000256" key="18">
    <source>
        <dbReference type="RuleBase" id="RU003938"/>
    </source>
</evidence>
<evidence type="ECO:0000256" key="2">
    <source>
        <dbReference type="ARBA" id="ARBA00004651"/>
    </source>
</evidence>
<evidence type="ECO:0000313" key="20">
    <source>
        <dbReference type="EMBL" id="MBL0402360.1"/>
    </source>
</evidence>
<dbReference type="PROSITE" id="PS01315">
    <property type="entry name" value="CDS"/>
    <property type="match status" value="1"/>
</dbReference>
<comment type="caution">
    <text evidence="20">The sequence shown here is derived from an EMBL/GenBank/DDBJ whole genome shotgun (WGS) entry which is preliminary data.</text>
</comment>
<evidence type="ECO:0000256" key="10">
    <source>
        <dbReference type="ARBA" id="ARBA00022679"/>
    </source>
</evidence>
<reference evidence="20" key="1">
    <citation type="submission" date="2021-01" db="EMBL/GenBank/DDBJ databases">
        <title>Microvirga sp.</title>
        <authorList>
            <person name="Kim M.K."/>
        </authorList>
    </citation>
    <scope>NUCLEOTIDE SEQUENCE</scope>
    <source>
        <strain evidence="20">5420S-16</strain>
    </source>
</reference>
<dbReference type="PANTHER" id="PTHR46382">
    <property type="entry name" value="PHOSPHATIDATE CYTIDYLYLTRANSFERASE"/>
    <property type="match status" value="1"/>
</dbReference>
<keyword evidence="10 18" id="KW-0808">Transferase</keyword>
<feature type="transmembrane region" description="Helical" evidence="19">
    <location>
        <begin position="266"/>
        <end position="284"/>
    </location>
</feature>
<keyword evidence="8" id="KW-1003">Cell membrane</keyword>
<keyword evidence="17" id="KW-1208">Phospholipid metabolism</keyword>
<evidence type="ECO:0000256" key="12">
    <source>
        <dbReference type="ARBA" id="ARBA00022695"/>
    </source>
</evidence>
<dbReference type="PANTHER" id="PTHR46382:SF1">
    <property type="entry name" value="PHOSPHATIDATE CYTIDYLYLTRANSFERASE"/>
    <property type="match status" value="1"/>
</dbReference>
<keyword evidence="15 19" id="KW-0472">Membrane</keyword>
<comment type="pathway">
    <text evidence="3 18">Phospholipid metabolism; CDP-diacylglycerol biosynthesis; CDP-diacylglycerol from sn-glycerol 3-phosphate: step 3/3.</text>
</comment>
<keyword evidence="9" id="KW-0444">Lipid biosynthesis</keyword>
<comment type="catalytic activity">
    <reaction evidence="1 18">
        <text>a 1,2-diacyl-sn-glycero-3-phosphate + CTP + H(+) = a CDP-1,2-diacyl-sn-glycerol + diphosphate</text>
        <dbReference type="Rhea" id="RHEA:16229"/>
        <dbReference type="ChEBI" id="CHEBI:15378"/>
        <dbReference type="ChEBI" id="CHEBI:33019"/>
        <dbReference type="ChEBI" id="CHEBI:37563"/>
        <dbReference type="ChEBI" id="CHEBI:58332"/>
        <dbReference type="ChEBI" id="CHEBI:58608"/>
        <dbReference type="EC" id="2.7.7.41"/>
    </reaction>
</comment>